<dbReference type="SUPFAM" id="SSF55961">
    <property type="entry name" value="Bet v1-like"/>
    <property type="match status" value="1"/>
</dbReference>
<reference evidence="4 5" key="1">
    <citation type="submission" date="2011-11" db="EMBL/GenBank/DDBJ databases">
        <title>Improved High-Quality Draft sequence of Beggiatoa alba B18lD.</title>
        <authorList>
            <consortium name="US DOE Joint Genome Institute"/>
            <person name="Lucas S."/>
            <person name="Han J."/>
            <person name="Lapidus A."/>
            <person name="Cheng J.-F."/>
            <person name="Goodwin L."/>
            <person name="Pitluck S."/>
            <person name="Peters L."/>
            <person name="Mikhailova N."/>
            <person name="Held B."/>
            <person name="Detter J.C."/>
            <person name="Han C."/>
            <person name="Tapia R."/>
            <person name="Land M."/>
            <person name="Hauser L."/>
            <person name="Kyrpides N."/>
            <person name="Ivanova N."/>
            <person name="Pagani I."/>
            <person name="Samuel K."/>
            <person name="Teske A."/>
            <person name="Mueller J."/>
            <person name="Woyke T."/>
        </authorList>
    </citation>
    <scope>NUCLEOTIDE SEQUENCE [LARGE SCALE GENOMIC DNA]</scope>
    <source>
        <strain evidence="4 5">B18LD</strain>
    </source>
</reference>
<dbReference type="RefSeq" id="WP_002684630.1">
    <property type="nucleotide sequence ID" value="NZ_JH600070.1"/>
</dbReference>
<dbReference type="InterPro" id="IPR044996">
    <property type="entry name" value="COQ10-like"/>
</dbReference>
<protein>
    <submittedName>
        <fullName evidence="4">Oligoketide cyclase/lipid transport protein</fullName>
    </submittedName>
</protein>
<evidence type="ECO:0000256" key="2">
    <source>
        <dbReference type="ARBA" id="ARBA00022649"/>
    </source>
</evidence>
<dbReference type="Proteomes" id="UP000005744">
    <property type="component" value="Unassembled WGS sequence"/>
</dbReference>
<dbReference type="STRING" id="395493.BegalDRAFT_1162"/>
<dbReference type="InterPro" id="IPR005031">
    <property type="entry name" value="COQ10_START"/>
</dbReference>
<dbReference type="OrthoDB" id="9804759at2"/>
<dbReference type="AlphaFoldDB" id="I3CEM1"/>
<name>I3CEM1_9GAMM</name>
<evidence type="ECO:0000313" key="5">
    <source>
        <dbReference type="Proteomes" id="UP000005744"/>
    </source>
</evidence>
<gene>
    <name evidence="4" type="ORF">BegalDRAFT_1162</name>
</gene>
<sequence length="168" mass="19236">MGIFTPFVYAIPPHPADKTIILMTTHIYKTALVPYLLHDMYMLVSQIEDYPQFLPWCKATQILSTQGTEVHASITMGRVGLDKTFTTRNILIPDKSIEMNLVEGPFSHLYGKWLFDPLGNEGCKITLDMRFEISNPLLRISLKPVFTKIVDTLMDSFIQQAHERFNTV</sequence>
<evidence type="ECO:0000256" key="1">
    <source>
        <dbReference type="ARBA" id="ARBA00008918"/>
    </source>
</evidence>
<dbReference type="HOGENOM" id="CLU_079653_3_1_6"/>
<dbReference type="InterPro" id="IPR023393">
    <property type="entry name" value="START-like_dom_sf"/>
</dbReference>
<dbReference type="GO" id="GO:0048039">
    <property type="term" value="F:ubiquinone binding"/>
    <property type="evidence" value="ECO:0007669"/>
    <property type="project" value="InterPro"/>
</dbReference>
<proteinExistence type="inferred from homology"/>
<dbReference type="PANTHER" id="PTHR12901:SF10">
    <property type="entry name" value="COENZYME Q-BINDING PROTEIN COQ10, MITOCHONDRIAL"/>
    <property type="match status" value="1"/>
</dbReference>
<accession>I3CEM1</accession>
<organism evidence="4 5">
    <name type="scientific">Beggiatoa alba B18LD</name>
    <dbReference type="NCBI Taxonomy" id="395493"/>
    <lineage>
        <taxon>Bacteria</taxon>
        <taxon>Pseudomonadati</taxon>
        <taxon>Pseudomonadota</taxon>
        <taxon>Gammaproteobacteria</taxon>
        <taxon>Thiotrichales</taxon>
        <taxon>Thiotrichaceae</taxon>
        <taxon>Beggiatoa</taxon>
    </lineage>
</organism>
<dbReference type="GO" id="GO:0045333">
    <property type="term" value="P:cellular respiration"/>
    <property type="evidence" value="ECO:0007669"/>
    <property type="project" value="InterPro"/>
</dbReference>
<dbReference type="PANTHER" id="PTHR12901">
    <property type="entry name" value="SPERM PROTEIN HOMOLOG"/>
    <property type="match status" value="1"/>
</dbReference>
<keyword evidence="2" id="KW-1277">Toxin-antitoxin system</keyword>
<dbReference type="eggNOG" id="COG2867">
    <property type="taxonomic scope" value="Bacteria"/>
</dbReference>
<feature type="domain" description="Coenzyme Q-binding protein COQ10 START" evidence="3">
    <location>
        <begin position="33"/>
        <end position="157"/>
    </location>
</feature>
<dbReference type="Gene3D" id="3.30.530.20">
    <property type="match status" value="1"/>
</dbReference>
<dbReference type="Pfam" id="PF03364">
    <property type="entry name" value="Polyketide_cyc"/>
    <property type="match status" value="1"/>
</dbReference>
<evidence type="ECO:0000313" key="4">
    <source>
        <dbReference type="EMBL" id="EIJ42064.1"/>
    </source>
</evidence>
<dbReference type="CDD" id="cd07813">
    <property type="entry name" value="COQ10p_like"/>
    <property type="match status" value="1"/>
</dbReference>
<keyword evidence="5" id="KW-1185">Reference proteome</keyword>
<evidence type="ECO:0000259" key="3">
    <source>
        <dbReference type="Pfam" id="PF03364"/>
    </source>
</evidence>
<comment type="similarity">
    <text evidence="1">Belongs to the ribosome association toxin RatA family.</text>
</comment>
<dbReference type="EMBL" id="JH600070">
    <property type="protein sequence ID" value="EIJ42064.1"/>
    <property type="molecule type" value="Genomic_DNA"/>
</dbReference>